<dbReference type="Proteomes" id="UP000241462">
    <property type="component" value="Unassembled WGS sequence"/>
</dbReference>
<evidence type="ECO:0000256" key="1">
    <source>
        <dbReference type="SAM" id="SignalP"/>
    </source>
</evidence>
<accession>A0A2T3AKL3</accession>
<dbReference type="AlphaFoldDB" id="A0A2T3AKL3"/>
<sequence length="113" mass="12043">MLAAWCLLLLLSLRPRREIGDLMRAAAGTGPTISSVITNTTRPPPTATAPLSLAYSTHQRSACCRMQCNSPLTPSMIKSPQKGSWGVASVRQLARNGSPALHHALSLAVCLCY</sequence>
<reference evidence="2 3" key="1">
    <citation type="journal article" date="2018" name="Mycol. Prog.">
        <title>Coniella lustricola, a new species from submerged detritus.</title>
        <authorList>
            <person name="Raudabaugh D.B."/>
            <person name="Iturriaga T."/>
            <person name="Carver A."/>
            <person name="Mondo S."/>
            <person name="Pangilinan J."/>
            <person name="Lipzen A."/>
            <person name="He G."/>
            <person name="Amirebrahimi M."/>
            <person name="Grigoriev I.V."/>
            <person name="Miller A.N."/>
        </authorList>
    </citation>
    <scope>NUCLEOTIDE SEQUENCE [LARGE SCALE GENOMIC DNA]</scope>
    <source>
        <strain evidence="2 3">B22-T-1</strain>
    </source>
</reference>
<name>A0A2T3AKL3_9PEZI</name>
<evidence type="ECO:0000313" key="2">
    <source>
        <dbReference type="EMBL" id="PSS02190.1"/>
    </source>
</evidence>
<protein>
    <recommendedName>
        <fullName evidence="4">Secreted protein</fullName>
    </recommendedName>
</protein>
<evidence type="ECO:0000313" key="3">
    <source>
        <dbReference type="Proteomes" id="UP000241462"/>
    </source>
</evidence>
<keyword evidence="3" id="KW-1185">Reference proteome</keyword>
<proteinExistence type="predicted"/>
<keyword evidence="1" id="KW-0732">Signal</keyword>
<dbReference type="InParanoid" id="A0A2T3AKL3"/>
<organism evidence="2 3">
    <name type="scientific">Coniella lustricola</name>
    <dbReference type="NCBI Taxonomy" id="2025994"/>
    <lineage>
        <taxon>Eukaryota</taxon>
        <taxon>Fungi</taxon>
        <taxon>Dikarya</taxon>
        <taxon>Ascomycota</taxon>
        <taxon>Pezizomycotina</taxon>
        <taxon>Sordariomycetes</taxon>
        <taxon>Sordariomycetidae</taxon>
        <taxon>Diaporthales</taxon>
        <taxon>Schizoparmaceae</taxon>
        <taxon>Coniella</taxon>
    </lineage>
</organism>
<feature type="signal peptide" evidence="1">
    <location>
        <begin position="1"/>
        <end position="20"/>
    </location>
</feature>
<gene>
    <name evidence="2" type="ORF">BD289DRAFT_272946</name>
</gene>
<evidence type="ECO:0008006" key="4">
    <source>
        <dbReference type="Google" id="ProtNLM"/>
    </source>
</evidence>
<feature type="chain" id="PRO_5015610467" description="Secreted protein" evidence="1">
    <location>
        <begin position="21"/>
        <end position="113"/>
    </location>
</feature>
<dbReference type="EMBL" id="KZ678379">
    <property type="protein sequence ID" value="PSS02190.1"/>
    <property type="molecule type" value="Genomic_DNA"/>
</dbReference>